<sequence>MSGRRDDFGGFRSSARPYRDNPGLGEYRDNPGQGYQSSGYGNFSQLYDQVSSNVFTINNHATSLERALRQIGSDRDSKELRDRIHETELKTNKIIAETTKLFKQLSGIRGIERQQKLSVERIQNDFKETIQRYSELQKKAAEKVKTIALRQRTQSSEGLGFGASDDDKVALMEQDELRRQELQAQEQLIEDDLAVIQEREERIRELEADILDINEIFRDLGTLVYEQGEMIDNIEDHVSKAHDNVEAGNEQLVKAASYQKKARKKICICVIVLIIILAIIAVIIYVSVPKNK</sequence>
<dbReference type="PROSITE" id="PS00914">
    <property type="entry name" value="SYNTAXIN"/>
    <property type="match status" value="1"/>
</dbReference>
<dbReference type="FunFam" id="1.20.5.110:FF:000059">
    <property type="entry name" value="Related to syntaxin 12"/>
    <property type="match status" value="1"/>
</dbReference>
<dbReference type="Proteomes" id="UP000085678">
    <property type="component" value="Unplaced"/>
</dbReference>
<dbReference type="SUPFAM" id="SSF47661">
    <property type="entry name" value="t-snare proteins"/>
    <property type="match status" value="1"/>
</dbReference>
<dbReference type="PANTHER" id="PTHR19957:SF38">
    <property type="entry name" value="LD27581P"/>
    <property type="match status" value="1"/>
</dbReference>
<dbReference type="GO" id="GO:0000149">
    <property type="term" value="F:SNARE binding"/>
    <property type="evidence" value="ECO:0007669"/>
    <property type="project" value="TreeGrafter"/>
</dbReference>
<dbReference type="GO" id="GO:0006906">
    <property type="term" value="P:vesicle fusion"/>
    <property type="evidence" value="ECO:0007669"/>
    <property type="project" value="TreeGrafter"/>
</dbReference>
<dbReference type="PANTHER" id="PTHR19957">
    <property type="entry name" value="SYNTAXIN"/>
    <property type="match status" value="1"/>
</dbReference>
<dbReference type="InterPro" id="IPR006012">
    <property type="entry name" value="Syntaxin/epimorphin_CS"/>
</dbReference>
<protein>
    <submittedName>
        <fullName evidence="8">Syntaxin-7 isoform X1</fullName>
    </submittedName>
</protein>
<dbReference type="KEGG" id="lak:106154937"/>
<dbReference type="PROSITE" id="PS50192">
    <property type="entry name" value="T_SNARE"/>
    <property type="match status" value="1"/>
</dbReference>
<dbReference type="InterPro" id="IPR006011">
    <property type="entry name" value="Syntaxin_N"/>
</dbReference>
<keyword evidence="5" id="KW-0812">Transmembrane</keyword>
<dbReference type="InterPro" id="IPR010989">
    <property type="entry name" value="SNARE"/>
</dbReference>
<proteinExistence type="inferred from homology"/>
<accession>A0A1S3HFX6</accession>
<dbReference type="Gene3D" id="1.20.58.70">
    <property type="match status" value="1"/>
</dbReference>
<keyword evidence="3" id="KW-0175">Coiled coil</keyword>
<keyword evidence="5" id="KW-0472">Membrane</keyword>
<organism evidence="7 8">
    <name type="scientific">Lingula anatina</name>
    <name type="common">Brachiopod</name>
    <name type="synonym">Lingula unguis</name>
    <dbReference type="NCBI Taxonomy" id="7574"/>
    <lineage>
        <taxon>Eukaryota</taxon>
        <taxon>Metazoa</taxon>
        <taxon>Spiralia</taxon>
        <taxon>Lophotrochozoa</taxon>
        <taxon>Brachiopoda</taxon>
        <taxon>Linguliformea</taxon>
        <taxon>Lingulata</taxon>
        <taxon>Lingulida</taxon>
        <taxon>Linguloidea</taxon>
        <taxon>Lingulidae</taxon>
        <taxon>Lingula</taxon>
    </lineage>
</organism>
<keyword evidence="5" id="KW-1133">Transmembrane helix</keyword>
<evidence type="ECO:0000256" key="4">
    <source>
        <dbReference type="SAM" id="MobiDB-lite"/>
    </source>
</evidence>
<dbReference type="GeneID" id="106154937"/>
<gene>
    <name evidence="8" type="primary">LOC106154937</name>
</gene>
<dbReference type="FunCoup" id="A0A1S3HFX6">
    <property type="interactions" value="393"/>
</dbReference>
<dbReference type="InterPro" id="IPR045242">
    <property type="entry name" value="Syntaxin"/>
</dbReference>
<dbReference type="RefSeq" id="XP_013384957.1">
    <property type="nucleotide sequence ID" value="XM_013529503.1"/>
</dbReference>
<evidence type="ECO:0000313" key="8">
    <source>
        <dbReference type="RefSeq" id="XP_013384957.1"/>
    </source>
</evidence>
<dbReference type="AlphaFoldDB" id="A0A1S3HFX6"/>
<evidence type="ECO:0000256" key="2">
    <source>
        <dbReference type="RuleBase" id="RU003858"/>
    </source>
</evidence>
<keyword evidence="7" id="KW-1185">Reference proteome</keyword>
<dbReference type="InterPro" id="IPR000727">
    <property type="entry name" value="T_SNARE_dom"/>
</dbReference>
<evidence type="ECO:0000256" key="1">
    <source>
        <dbReference type="ARBA" id="ARBA00009063"/>
    </source>
</evidence>
<feature type="coiled-coil region" evidence="3">
    <location>
        <begin position="172"/>
        <end position="216"/>
    </location>
</feature>
<feature type="transmembrane region" description="Helical" evidence="5">
    <location>
        <begin position="266"/>
        <end position="288"/>
    </location>
</feature>
<dbReference type="GO" id="GO:0006886">
    <property type="term" value="P:intracellular protein transport"/>
    <property type="evidence" value="ECO:0007669"/>
    <property type="project" value="InterPro"/>
</dbReference>
<evidence type="ECO:0000259" key="6">
    <source>
        <dbReference type="PROSITE" id="PS50192"/>
    </source>
</evidence>
<dbReference type="SMART" id="SM00397">
    <property type="entry name" value="t_SNARE"/>
    <property type="match status" value="1"/>
</dbReference>
<dbReference type="Pfam" id="PF14523">
    <property type="entry name" value="Syntaxin_2"/>
    <property type="match status" value="1"/>
</dbReference>
<dbReference type="SMART" id="SM00503">
    <property type="entry name" value="SynN"/>
    <property type="match status" value="1"/>
</dbReference>
<dbReference type="GO" id="GO:0005484">
    <property type="term" value="F:SNAP receptor activity"/>
    <property type="evidence" value="ECO:0007669"/>
    <property type="project" value="InterPro"/>
</dbReference>
<evidence type="ECO:0000256" key="3">
    <source>
        <dbReference type="SAM" id="Coils"/>
    </source>
</evidence>
<dbReference type="STRING" id="7574.A0A1S3HFX6"/>
<feature type="region of interest" description="Disordered" evidence="4">
    <location>
        <begin position="1"/>
        <end position="40"/>
    </location>
</feature>
<dbReference type="InParanoid" id="A0A1S3HFX6"/>
<reference evidence="8" key="1">
    <citation type="submission" date="2025-08" db="UniProtKB">
        <authorList>
            <consortium name="RefSeq"/>
        </authorList>
    </citation>
    <scope>IDENTIFICATION</scope>
    <source>
        <tissue evidence="8">Gonads</tissue>
    </source>
</reference>
<evidence type="ECO:0000313" key="7">
    <source>
        <dbReference type="Proteomes" id="UP000085678"/>
    </source>
</evidence>
<dbReference type="Pfam" id="PF05739">
    <property type="entry name" value="SNARE"/>
    <property type="match status" value="1"/>
</dbReference>
<comment type="similarity">
    <text evidence="1 2">Belongs to the syntaxin family.</text>
</comment>
<dbReference type="GO" id="GO:0031201">
    <property type="term" value="C:SNARE complex"/>
    <property type="evidence" value="ECO:0007669"/>
    <property type="project" value="TreeGrafter"/>
</dbReference>
<dbReference type="GO" id="GO:0012505">
    <property type="term" value="C:endomembrane system"/>
    <property type="evidence" value="ECO:0007669"/>
    <property type="project" value="TreeGrafter"/>
</dbReference>
<dbReference type="Gene3D" id="1.20.5.110">
    <property type="match status" value="1"/>
</dbReference>
<feature type="domain" description="T-SNARE coiled-coil homology" evidence="6">
    <location>
        <begin position="193"/>
        <end position="255"/>
    </location>
</feature>
<dbReference type="OrthoDB" id="75754at2759"/>
<evidence type="ECO:0000256" key="5">
    <source>
        <dbReference type="SAM" id="Phobius"/>
    </source>
</evidence>
<dbReference type="GO" id="GO:0048278">
    <property type="term" value="P:vesicle docking"/>
    <property type="evidence" value="ECO:0007669"/>
    <property type="project" value="TreeGrafter"/>
</dbReference>
<name>A0A1S3HFX6_LINAN</name>